<accession>X0UXN4</accession>
<sequence>MTENRSCDGAFGRRDLLAGAAALALTGTAARHARAAKDSAAKYRVGVIGHTGRGNYGHGLDRVWLDLSNTQIVAVADADERGLAQAVKRLKAPKGYRDYRKMLDEAKCDLVSVCPRWPDQHRDMVVAAAERGVKGIYIEKPLARTLAEADEMIAACEKNKVAAAVAHQTRYSPKLAVIQKLIKDGRIGRVIEFRARGKEDRRGGGEDLWVLGTHVLNMMNVLG</sequence>
<dbReference type="SUPFAM" id="SSF51735">
    <property type="entry name" value="NAD(P)-binding Rossmann-fold domains"/>
    <property type="match status" value="1"/>
</dbReference>
<reference evidence="3" key="1">
    <citation type="journal article" date="2014" name="Front. Microbiol.">
        <title>High frequency of phylogenetically diverse reductive dehalogenase-homologous genes in deep subseafloor sedimentary metagenomes.</title>
        <authorList>
            <person name="Kawai M."/>
            <person name="Futagami T."/>
            <person name="Toyoda A."/>
            <person name="Takaki Y."/>
            <person name="Nishi S."/>
            <person name="Hori S."/>
            <person name="Arai W."/>
            <person name="Tsubouchi T."/>
            <person name="Morono Y."/>
            <person name="Uchiyama I."/>
            <person name="Ito T."/>
            <person name="Fujiyama A."/>
            <person name="Inagaki F."/>
            <person name="Takami H."/>
        </authorList>
    </citation>
    <scope>NUCLEOTIDE SEQUENCE</scope>
    <source>
        <strain evidence="3">Expedition CK06-06</strain>
    </source>
</reference>
<evidence type="ECO:0000259" key="2">
    <source>
        <dbReference type="Pfam" id="PF01408"/>
    </source>
</evidence>
<feature type="non-terminal residue" evidence="3">
    <location>
        <position position="223"/>
    </location>
</feature>
<dbReference type="PANTHER" id="PTHR43818:SF11">
    <property type="entry name" value="BCDNA.GH03377"/>
    <property type="match status" value="1"/>
</dbReference>
<evidence type="ECO:0000256" key="1">
    <source>
        <dbReference type="ARBA" id="ARBA00023002"/>
    </source>
</evidence>
<comment type="caution">
    <text evidence="3">The sequence shown here is derived from an EMBL/GenBank/DDBJ whole genome shotgun (WGS) entry which is preliminary data.</text>
</comment>
<dbReference type="EMBL" id="BARS01024196">
    <property type="protein sequence ID" value="GAG05058.1"/>
    <property type="molecule type" value="Genomic_DNA"/>
</dbReference>
<feature type="domain" description="Gfo/Idh/MocA-like oxidoreductase N-terminal" evidence="2">
    <location>
        <begin position="44"/>
        <end position="167"/>
    </location>
</feature>
<dbReference type="PANTHER" id="PTHR43818">
    <property type="entry name" value="BCDNA.GH03377"/>
    <property type="match status" value="1"/>
</dbReference>
<dbReference type="InterPro" id="IPR000683">
    <property type="entry name" value="Gfo/Idh/MocA-like_OxRdtase_N"/>
</dbReference>
<keyword evidence="1" id="KW-0560">Oxidoreductase</keyword>
<proteinExistence type="predicted"/>
<dbReference type="Gene3D" id="3.40.50.720">
    <property type="entry name" value="NAD(P)-binding Rossmann-like Domain"/>
    <property type="match status" value="1"/>
</dbReference>
<dbReference type="GO" id="GO:0016491">
    <property type="term" value="F:oxidoreductase activity"/>
    <property type="evidence" value="ECO:0007669"/>
    <property type="project" value="UniProtKB-KW"/>
</dbReference>
<dbReference type="InterPro" id="IPR036291">
    <property type="entry name" value="NAD(P)-bd_dom_sf"/>
</dbReference>
<dbReference type="PROSITE" id="PS51318">
    <property type="entry name" value="TAT"/>
    <property type="match status" value="1"/>
</dbReference>
<organism evidence="3">
    <name type="scientific">marine sediment metagenome</name>
    <dbReference type="NCBI Taxonomy" id="412755"/>
    <lineage>
        <taxon>unclassified sequences</taxon>
        <taxon>metagenomes</taxon>
        <taxon>ecological metagenomes</taxon>
    </lineage>
</organism>
<dbReference type="AlphaFoldDB" id="X0UXN4"/>
<gene>
    <name evidence="3" type="ORF">S01H1_38434</name>
</gene>
<evidence type="ECO:0000313" key="3">
    <source>
        <dbReference type="EMBL" id="GAG05058.1"/>
    </source>
</evidence>
<dbReference type="InterPro" id="IPR050463">
    <property type="entry name" value="Gfo/Idh/MocA_oxidrdct_glycsds"/>
</dbReference>
<name>X0UXN4_9ZZZZ</name>
<protein>
    <recommendedName>
        <fullName evidence="2">Gfo/Idh/MocA-like oxidoreductase N-terminal domain-containing protein</fullName>
    </recommendedName>
</protein>
<dbReference type="Pfam" id="PF01408">
    <property type="entry name" value="GFO_IDH_MocA"/>
    <property type="match status" value="1"/>
</dbReference>
<dbReference type="InterPro" id="IPR006311">
    <property type="entry name" value="TAT_signal"/>
</dbReference>
<dbReference type="GO" id="GO:0000166">
    <property type="term" value="F:nucleotide binding"/>
    <property type="evidence" value="ECO:0007669"/>
    <property type="project" value="InterPro"/>
</dbReference>